<reference evidence="2 3" key="1">
    <citation type="submission" date="2023-03" db="EMBL/GenBank/DDBJ databases">
        <title>High recombination rates correlate with genetic variation in Cardiocondyla obscurior ants.</title>
        <authorList>
            <person name="Errbii M."/>
        </authorList>
    </citation>
    <scope>NUCLEOTIDE SEQUENCE [LARGE SCALE GENOMIC DNA]</scope>
    <source>
        <strain evidence="2">Alpha-2009</strain>
        <tissue evidence="2">Whole body</tissue>
    </source>
</reference>
<comment type="caution">
    <text evidence="2">The sequence shown here is derived from an EMBL/GenBank/DDBJ whole genome shotgun (WGS) entry which is preliminary data.</text>
</comment>
<organism evidence="2 3">
    <name type="scientific">Cardiocondyla obscurior</name>
    <dbReference type="NCBI Taxonomy" id="286306"/>
    <lineage>
        <taxon>Eukaryota</taxon>
        <taxon>Metazoa</taxon>
        <taxon>Ecdysozoa</taxon>
        <taxon>Arthropoda</taxon>
        <taxon>Hexapoda</taxon>
        <taxon>Insecta</taxon>
        <taxon>Pterygota</taxon>
        <taxon>Neoptera</taxon>
        <taxon>Endopterygota</taxon>
        <taxon>Hymenoptera</taxon>
        <taxon>Apocrita</taxon>
        <taxon>Aculeata</taxon>
        <taxon>Formicoidea</taxon>
        <taxon>Formicidae</taxon>
        <taxon>Myrmicinae</taxon>
        <taxon>Cardiocondyla</taxon>
    </lineage>
</organism>
<keyword evidence="1" id="KW-0175">Coiled coil</keyword>
<evidence type="ECO:0000256" key="1">
    <source>
        <dbReference type="SAM" id="Coils"/>
    </source>
</evidence>
<name>A0AAW2EE50_9HYME</name>
<keyword evidence="3" id="KW-1185">Reference proteome</keyword>
<proteinExistence type="predicted"/>
<dbReference type="AlphaFoldDB" id="A0AAW2EE50"/>
<gene>
    <name evidence="2" type="ORF">PUN28_019424</name>
</gene>
<feature type="coiled-coil region" evidence="1">
    <location>
        <begin position="75"/>
        <end position="137"/>
    </location>
</feature>
<protein>
    <submittedName>
        <fullName evidence="2">Uncharacterized protein</fullName>
    </submittedName>
</protein>
<dbReference type="Proteomes" id="UP001430953">
    <property type="component" value="Unassembled WGS sequence"/>
</dbReference>
<dbReference type="EMBL" id="JADYXP020000025">
    <property type="protein sequence ID" value="KAL0101003.1"/>
    <property type="molecule type" value="Genomic_DNA"/>
</dbReference>
<accession>A0AAW2EE50</accession>
<sequence>MRPYFNTSEEIATSSLVEAEFFDLKCRGFKNRHPIRVDKFVIEHLEYLNTKISLACNKRDKNSENSTAEPLNESIKNYKNDIVDSKKSLSDCNEQDTNNSLITNSNNDTAEPLNKSIKNYKNDIVDSEESLSDCNDKYTWNITENWHGLVRSNGIKNECQEDVKSIAKTRSKLSYLDKCPEWDFLKNIKSLNLPLMINGSKCKPITKGVVTVEK</sequence>
<evidence type="ECO:0000313" key="2">
    <source>
        <dbReference type="EMBL" id="KAL0101003.1"/>
    </source>
</evidence>
<evidence type="ECO:0000313" key="3">
    <source>
        <dbReference type="Proteomes" id="UP001430953"/>
    </source>
</evidence>